<dbReference type="Proteomes" id="UP000583101">
    <property type="component" value="Unassembled WGS sequence"/>
</dbReference>
<dbReference type="EMBL" id="SNQG01000002">
    <property type="protein sequence ID" value="TEW67721.1"/>
    <property type="molecule type" value="Genomic_DNA"/>
</dbReference>
<dbReference type="OrthoDB" id="9815559at2"/>
<dbReference type="GO" id="GO:0016051">
    <property type="term" value="P:carbohydrate biosynthetic process"/>
    <property type="evidence" value="ECO:0007669"/>
    <property type="project" value="InterPro"/>
</dbReference>
<name>A0A4Y8AHU9_9SPHI</name>
<protein>
    <submittedName>
        <fullName evidence="2">Spore coat polysaccharide biosynthesis protein SpsF (Cytidylyltransferase family)/sialic acid synthase SpsE</fullName>
    </submittedName>
</protein>
<dbReference type="PANTHER" id="PTHR42866:SF1">
    <property type="entry name" value="SPORE COAT POLYSACCHARIDE BIOSYNTHESIS PROTEIN SPSF"/>
    <property type="match status" value="1"/>
</dbReference>
<reference evidence="2 5" key="3">
    <citation type="submission" date="2020-08" db="EMBL/GenBank/DDBJ databases">
        <title>Genomic Encyclopedia of Type Strains, Phase IV (KMG-IV): sequencing the most valuable type-strain genomes for metagenomic binning, comparative biology and taxonomic classification.</title>
        <authorList>
            <person name="Goeker M."/>
        </authorList>
    </citation>
    <scope>NUCLEOTIDE SEQUENCE [LARGE SCALE GENOMIC DNA]</scope>
    <source>
        <strain evidence="2 5">DSM 100995</strain>
    </source>
</reference>
<dbReference type="Proteomes" id="UP000297248">
    <property type="component" value="Unassembled WGS sequence"/>
</dbReference>
<evidence type="ECO:0000313" key="3">
    <source>
        <dbReference type="EMBL" id="TEW67721.1"/>
    </source>
</evidence>
<dbReference type="SUPFAM" id="SSF53448">
    <property type="entry name" value="Nucleotide-diphospho-sugar transferases"/>
    <property type="match status" value="1"/>
</dbReference>
<dbReference type="Gene3D" id="3.20.20.70">
    <property type="entry name" value="Aldolase class I"/>
    <property type="match status" value="1"/>
</dbReference>
<reference evidence="3 4" key="1">
    <citation type="journal article" date="2016" name="Int. J. Syst. Evol. Microbiol.">
        <title>Proposal of Mucilaginibacter phyllosphaerae sp. nov. isolated from the phyllosphere of Galium album.</title>
        <authorList>
            <person name="Aydogan E.L."/>
            <person name="Busse H.J."/>
            <person name="Moser G."/>
            <person name="Muller C."/>
            <person name="Kampfer P."/>
            <person name="Glaeser S.P."/>
        </authorList>
    </citation>
    <scope>NUCLEOTIDE SEQUENCE [LARGE SCALE GENOMIC DNA]</scope>
    <source>
        <strain evidence="3 4">PP-F2FG21</strain>
    </source>
</reference>
<evidence type="ECO:0000313" key="2">
    <source>
        <dbReference type="EMBL" id="MBB3968641.1"/>
    </source>
</evidence>
<evidence type="ECO:0000259" key="1">
    <source>
        <dbReference type="Pfam" id="PF03102"/>
    </source>
</evidence>
<dbReference type="InterPro" id="IPR013132">
    <property type="entry name" value="PseI/NeuA/B-like_N"/>
</dbReference>
<feature type="domain" description="PseI/NeuA/B-like" evidence="1">
    <location>
        <begin position="51"/>
        <end position="250"/>
    </location>
</feature>
<keyword evidence="5" id="KW-1185">Reference proteome</keyword>
<dbReference type="GO" id="GO:0005829">
    <property type="term" value="C:cytosol"/>
    <property type="evidence" value="ECO:0007669"/>
    <property type="project" value="TreeGrafter"/>
</dbReference>
<gene>
    <name evidence="3" type="ORF">E2R65_06965</name>
    <name evidence="2" type="ORF">GGR35_001233</name>
</gene>
<reference evidence="3" key="2">
    <citation type="submission" date="2019-03" db="EMBL/GenBank/DDBJ databases">
        <authorList>
            <person name="Yan Y.-Q."/>
            <person name="Du Z.-J."/>
        </authorList>
    </citation>
    <scope>NUCLEOTIDE SEQUENCE</scope>
    <source>
        <strain evidence="3">PP-F2FG21</strain>
    </source>
</reference>
<dbReference type="SUPFAM" id="SSF51569">
    <property type="entry name" value="Aldolase"/>
    <property type="match status" value="1"/>
</dbReference>
<accession>A0A4Y8AHU9</accession>
<dbReference type="PANTHER" id="PTHR42866">
    <property type="entry name" value="3-DEOXY-MANNO-OCTULOSONATE CYTIDYLYLTRANSFERASE"/>
    <property type="match status" value="1"/>
</dbReference>
<evidence type="ECO:0000313" key="5">
    <source>
        <dbReference type="Proteomes" id="UP000583101"/>
    </source>
</evidence>
<sequence length="591" mass="67673">MHPYQILEIANTHGGNLDYLISLINEFNEFKGYGIKFQPLHPDKIATKDFPWYNVYEELLFSEDEWKTIIAKAQETKEIWLDLFDTYGVEIFAQNKPLVKGLKLQPSILYNEAVLTALEQENISGHLLIINVSGLEIHEIHERLKSLEERLNPLEIWIEVGFQSYPTELQDCGYVKIDLVKKEFNKKVVFADHADGKGEDTVWLPIFAAMNGADIIEKHILHSTLETKYDHFSSIDVNKYRTFIERLNNYIALKSMPFINQRERTYLATGIQIPVSKHDVKAGSLLSLKTDLEFKRSGLSGLNTLQIKELQNNMHILAKDVPAGKTFKREDFKKATIATIIACRLKSTRLEKKALLKIGDLTSVEHCIQSCLNFDNTNYTVLATSDLDSDAELEHYTYDPSVIFHKGDPEDVIRRYLGITSKLKIDVIVRITADMPFVSNEIVSVLLKSHFETGADYTTSVAAAVGTSTEIINVSALNTIKDHFPNAQYSEYMTWYFLSNPEYFKLNYVNLPDELVRNYRLTLDYQEDLDMFNHIQAHRDETNAQPTITDLFKYLDANPQIANINSHLTLKYKTDPVLIDTLNKATKIKGV</sequence>
<dbReference type="Gene3D" id="3.90.550.10">
    <property type="entry name" value="Spore Coat Polysaccharide Biosynthesis Protein SpsA, Chain A"/>
    <property type="match status" value="1"/>
</dbReference>
<dbReference type="AlphaFoldDB" id="A0A4Y8AHU9"/>
<dbReference type="RefSeq" id="WP_134335757.1">
    <property type="nucleotide sequence ID" value="NZ_BMCZ01000004.1"/>
</dbReference>
<dbReference type="Pfam" id="PF02348">
    <property type="entry name" value="CTP_transf_3"/>
    <property type="match status" value="1"/>
</dbReference>
<dbReference type="EMBL" id="JACIEG010000002">
    <property type="protein sequence ID" value="MBB3968641.1"/>
    <property type="molecule type" value="Genomic_DNA"/>
</dbReference>
<dbReference type="InterPro" id="IPR003329">
    <property type="entry name" value="Cytidylyl_trans"/>
</dbReference>
<organism evidence="3 4">
    <name type="scientific">Mucilaginibacter phyllosphaerae</name>
    <dbReference type="NCBI Taxonomy" id="1812349"/>
    <lineage>
        <taxon>Bacteria</taxon>
        <taxon>Pseudomonadati</taxon>
        <taxon>Bacteroidota</taxon>
        <taxon>Sphingobacteriia</taxon>
        <taxon>Sphingobacteriales</taxon>
        <taxon>Sphingobacteriaceae</taxon>
        <taxon>Mucilaginibacter</taxon>
    </lineage>
</organism>
<evidence type="ECO:0000313" key="4">
    <source>
        <dbReference type="Proteomes" id="UP000297248"/>
    </source>
</evidence>
<dbReference type="InterPro" id="IPR029044">
    <property type="entry name" value="Nucleotide-diphossugar_trans"/>
</dbReference>
<comment type="caution">
    <text evidence="3">The sequence shown here is derived from an EMBL/GenBank/DDBJ whole genome shotgun (WGS) entry which is preliminary data.</text>
</comment>
<dbReference type="InterPro" id="IPR013785">
    <property type="entry name" value="Aldolase_TIM"/>
</dbReference>
<proteinExistence type="predicted"/>
<dbReference type="Pfam" id="PF03102">
    <property type="entry name" value="NeuB"/>
    <property type="match status" value="1"/>
</dbReference>